<evidence type="ECO:0000256" key="1">
    <source>
        <dbReference type="SAM" id="Coils"/>
    </source>
</evidence>
<evidence type="ECO:0000313" key="3">
    <source>
        <dbReference type="EMBL" id="RAS60449.1"/>
    </source>
</evidence>
<evidence type="ECO:0000313" key="4">
    <source>
        <dbReference type="Proteomes" id="UP000248729"/>
    </source>
</evidence>
<evidence type="ECO:0000256" key="2">
    <source>
        <dbReference type="SAM" id="MobiDB-lite"/>
    </source>
</evidence>
<dbReference type="Proteomes" id="UP000248729">
    <property type="component" value="Unassembled WGS sequence"/>
</dbReference>
<keyword evidence="1" id="KW-0175">Coiled coil</keyword>
<name>A0A329EGU7_VIBDI</name>
<feature type="region of interest" description="Disordered" evidence="2">
    <location>
        <begin position="265"/>
        <end position="284"/>
    </location>
</feature>
<proteinExistence type="predicted"/>
<dbReference type="RefSeq" id="WP_112404370.1">
    <property type="nucleotide sequence ID" value="NZ_QLTR01000022.1"/>
</dbReference>
<accession>A0A329EGU7</accession>
<gene>
    <name evidence="3" type="ORF">DET48_12211</name>
</gene>
<feature type="coiled-coil region" evidence="1">
    <location>
        <begin position="156"/>
        <end position="204"/>
    </location>
</feature>
<reference evidence="3 4" key="1">
    <citation type="submission" date="2018-06" db="EMBL/GenBank/DDBJ databases">
        <title>Freshwater and sediment microbial communities from various areas in North America, analyzing microbe dynamics in response to fracking.</title>
        <authorList>
            <person name="Lamendella R."/>
        </authorList>
    </citation>
    <scope>NUCLEOTIDE SEQUENCE [LARGE SCALE GENOMIC DNA]</scope>
    <source>
        <strain evidence="3 4">99A</strain>
    </source>
</reference>
<comment type="caution">
    <text evidence="3">The sequence shown here is derived from an EMBL/GenBank/DDBJ whole genome shotgun (WGS) entry which is preliminary data.</text>
</comment>
<sequence>MNKNTISACDTINTAKTSICHLPADSLSVGVSQAVSQSVSLDTNHLRHQFVSMIAEKGGDASRGNQFDTYLKAFQSTPPPASVKSLQKMVRGEYKRAKYAFDLLSKAFEPSNKQQREKPLWFNEHESKLANVLQNEMTSIWQRVDVEIQALAEYRAKYAENKVELLNREIMEYLDLLDEKEMAVEKLQAEIDSIVQLKIELAKQQAIDEQREASLQQFKQDISELKQRELEFIKDSVRVPELERLLKAKEEQYEEMKARFDQMRDYYTKHSSTNNRQLEPVNEE</sequence>
<organism evidence="3 4">
    <name type="scientific">Vibrio diazotrophicus</name>
    <dbReference type="NCBI Taxonomy" id="685"/>
    <lineage>
        <taxon>Bacteria</taxon>
        <taxon>Pseudomonadati</taxon>
        <taxon>Pseudomonadota</taxon>
        <taxon>Gammaproteobacteria</taxon>
        <taxon>Vibrionales</taxon>
        <taxon>Vibrionaceae</taxon>
        <taxon>Vibrio</taxon>
    </lineage>
</organism>
<protein>
    <submittedName>
        <fullName evidence="3">Uncharacterized protein</fullName>
    </submittedName>
</protein>
<dbReference type="AlphaFoldDB" id="A0A329EGU7"/>
<dbReference type="EMBL" id="QLTR01000022">
    <property type="protein sequence ID" value="RAS60449.1"/>
    <property type="molecule type" value="Genomic_DNA"/>
</dbReference>